<evidence type="ECO:0000256" key="2">
    <source>
        <dbReference type="RuleBase" id="RU363072"/>
    </source>
</evidence>
<dbReference type="EMBL" id="JGVR01000045">
    <property type="protein sequence ID" value="KEZ14985.1"/>
    <property type="molecule type" value="Genomic_DNA"/>
</dbReference>
<evidence type="ECO:0000313" key="3">
    <source>
        <dbReference type="EMBL" id="KEZ14985.1"/>
    </source>
</evidence>
<reference evidence="3 4" key="1">
    <citation type="submission" date="2014-03" db="EMBL/GenBank/DDBJ databases">
        <title>Genome sequence of Sphingobium yanoikuyae B1.</title>
        <authorList>
            <person name="Gan H.M."/>
            <person name="Gan H.Y."/>
            <person name="Savka M.A."/>
        </authorList>
    </citation>
    <scope>NUCLEOTIDE SEQUENCE [LARGE SCALE GENOMIC DNA]</scope>
    <source>
        <strain evidence="3 4">B1</strain>
    </source>
</reference>
<dbReference type="PROSITE" id="PS51257">
    <property type="entry name" value="PROKAR_LIPOPROTEIN"/>
    <property type="match status" value="1"/>
</dbReference>
<name>A0A084EAJ3_SPHYA</name>
<accession>A0A084EAJ3</accession>
<dbReference type="PANTHER" id="PTHR37944">
    <property type="entry name" value="PORIN B"/>
    <property type="match status" value="1"/>
</dbReference>
<dbReference type="AlphaFoldDB" id="A0A084EAJ3"/>
<dbReference type="GO" id="GO:0008643">
    <property type="term" value="P:carbohydrate transport"/>
    <property type="evidence" value="ECO:0007669"/>
    <property type="project" value="InterPro"/>
</dbReference>
<dbReference type="STRING" id="13690.AX777_16490"/>
<dbReference type="Pfam" id="PF04966">
    <property type="entry name" value="OprB"/>
    <property type="match status" value="1"/>
</dbReference>
<dbReference type="Gene3D" id="2.40.160.180">
    <property type="entry name" value="Carbohydrate-selective porin OprB"/>
    <property type="match status" value="1"/>
</dbReference>
<dbReference type="RefSeq" id="WP_155276507.1">
    <property type="nucleotide sequence ID" value="NZ_DAMCWT010000027.1"/>
</dbReference>
<proteinExistence type="inferred from homology"/>
<comment type="caution">
    <text evidence="3">The sequence shown here is derived from an EMBL/GenBank/DDBJ whole genome shotgun (WGS) entry which is preliminary data.</text>
</comment>
<dbReference type="Proteomes" id="UP000028534">
    <property type="component" value="Unassembled WGS sequence"/>
</dbReference>
<dbReference type="GO" id="GO:0015288">
    <property type="term" value="F:porin activity"/>
    <property type="evidence" value="ECO:0007669"/>
    <property type="project" value="InterPro"/>
</dbReference>
<keyword evidence="2" id="KW-0732">Signal</keyword>
<gene>
    <name evidence="3" type="ORF">CP98_04624</name>
</gene>
<dbReference type="PATRIC" id="fig|13690.10.peg.4763"/>
<feature type="signal peptide" evidence="2">
    <location>
        <begin position="1"/>
        <end position="24"/>
    </location>
</feature>
<protein>
    <submittedName>
        <fullName evidence="3">Carbohydrate-selective porin, OprB family protein</fullName>
    </submittedName>
</protein>
<dbReference type="eggNOG" id="COG3659">
    <property type="taxonomic scope" value="Bacteria"/>
</dbReference>
<feature type="chain" id="PRO_5007227345" evidence="2">
    <location>
        <begin position="25"/>
        <end position="449"/>
    </location>
</feature>
<dbReference type="InterPro" id="IPR038673">
    <property type="entry name" value="OprB_sf"/>
</dbReference>
<evidence type="ECO:0000313" key="4">
    <source>
        <dbReference type="Proteomes" id="UP000028534"/>
    </source>
</evidence>
<dbReference type="GO" id="GO:0016020">
    <property type="term" value="C:membrane"/>
    <property type="evidence" value="ECO:0007669"/>
    <property type="project" value="InterPro"/>
</dbReference>
<sequence>MYFRKMGAACMAGAMACTAPVALAQDQAVADVDPPSVQSDAPAPWQPLAAEGVTLSLSYTGEAATNVSGGLRRDATHAGQVYVGAELDLDRMIGIDGAMLHFAVTNRHGKNLSAMAIGNNTSVQEIYGTQNTHLAILTWQQSFLDGRLDIEAGRSQANIHFLNSPLYCHFQTNSACGNPTFVFKNSNFTYFPASSWMAHAKLHVTPQVMLHAGVYEVSPDRKRASDHGFNFSTKNATGVIIPWELSFSRDAADDRLPGHYILGGWFDRGDYADPLRDDQGGIAILTGRAAATRNGRSGLYARFDQQLTRPDPASPRGVSIFGVAMTNLSGQVEESRYLGMGIVQTGTFAGRDQDTIGFAINDQRFSDLAIQRMNTARVAAGGRADIRRHQYMMELAYGLQVNPAIRLSPNLQYILHPDQTGAPDRTRNIRNAFILGFKFTVDAMQLLSS</sequence>
<dbReference type="PANTHER" id="PTHR37944:SF1">
    <property type="entry name" value="PORIN B"/>
    <property type="match status" value="1"/>
</dbReference>
<dbReference type="InterPro" id="IPR007049">
    <property type="entry name" value="Carb-sel_porin_OprB"/>
</dbReference>
<evidence type="ECO:0000256" key="1">
    <source>
        <dbReference type="ARBA" id="ARBA00008769"/>
    </source>
</evidence>
<organism evidence="3 4">
    <name type="scientific">Sphingobium yanoikuyae</name>
    <name type="common">Sphingomonas yanoikuyae</name>
    <dbReference type="NCBI Taxonomy" id="13690"/>
    <lineage>
        <taxon>Bacteria</taxon>
        <taxon>Pseudomonadati</taxon>
        <taxon>Pseudomonadota</taxon>
        <taxon>Alphaproteobacteria</taxon>
        <taxon>Sphingomonadales</taxon>
        <taxon>Sphingomonadaceae</taxon>
        <taxon>Sphingobium</taxon>
    </lineage>
</organism>
<comment type="similarity">
    <text evidence="1 2">Belongs to the OprB family.</text>
</comment>
<dbReference type="InterPro" id="IPR052932">
    <property type="entry name" value="OprB_Porin"/>
</dbReference>